<name>A0A068WDR7_ECHGR</name>
<protein>
    <submittedName>
        <fullName evidence="4 6">Uncharacterized protein</fullName>
    </submittedName>
</protein>
<dbReference type="EMBL" id="LK028576">
    <property type="protein sequence ID" value="CDS16592.1"/>
    <property type="molecule type" value="Genomic_DNA"/>
</dbReference>
<keyword evidence="2" id="KW-1133">Transmembrane helix</keyword>
<dbReference type="WBParaSite" id="EgrG_000902000">
    <property type="protein sequence ID" value="EgrG_000902000"/>
    <property type="gene ID" value="EgrG_000902000"/>
</dbReference>
<dbReference type="Proteomes" id="UP000492820">
    <property type="component" value="Unassembled WGS sequence"/>
</dbReference>
<feature type="region of interest" description="Disordered" evidence="1">
    <location>
        <begin position="416"/>
        <end position="436"/>
    </location>
</feature>
<evidence type="ECO:0000256" key="3">
    <source>
        <dbReference type="SAM" id="SignalP"/>
    </source>
</evidence>
<evidence type="ECO:0000313" key="6">
    <source>
        <dbReference type="WBParaSite" id="EgrG_000902000"/>
    </source>
</evidence>
<organism evidence="4">
    <name type="scientific">Echinococcus granulosus</name>
    <name type="common">Hydatid tapeworm</name>
    <dbReference type="NCBI Taxonomy" id="6210"/>
    <lineage>
        <taxon>Eukaryota</taxon>
        <taxon>Metazoa</taxon>
        <taxon>Spiralia</taxon>
        <taxon>Lophotrochozoa</taxon>
        <taxon>Platyhelminthes</taxon>
        <taxon>Cestoda</taxon>
        <taxon>Eucestoda</taxon>
        <taxon>Cyclophyllidea</taxon>
        <taxon>Taeniidae</taxon>
        <taxon>Echinococcus</taxon>
        <taxon>Echinococcus granulosus group</taxon>
    </lineage>
</organism>
<reference evidence="6" key="3">
    <citation type="submission" date="2020-10" db="UniProtKB">
        <authorList>
            <consortium name="WormBaseParasite"/>
        </authorList>
    </citation>
    <scope>IDENTIFICATION</scope>
</reference>
<dbReference type="AlphaFoldDB" id="A0A068WDR7"/>
<feature type="signal peptide" evidence="3">
    <location>
        <begin position="1"/>
        <end position="30"/>
    </location>
</feature>
<evidence type="ECO:0000256" key="2">
    <source>
        <dbReference type="SAM" id="Phobius"/>
    </source>
</evidence>
<gene>
    <name evidence="4" type="ORF">EgrG_000902000</name>
</gene>
<dbReference type="OrthoDB" id="6244424at2759"/>
<sequence>MSFNKAHRLHGLSPSAVFLLWSCFCGFSHCYMENCEKCPAIKECEIVVCSSEERSGKLLPITSESCELSCSQVDISCRRFPNGRLDWYPFNPCAVTTTTSTTTTTTSTTTTAAAPIDYAPPSFDYQNALETTVQIPLFFPSGSTSGDMLHDIEPVFAPAESTAQQKKQSYGLSWLVSEPELELILWVMFGVALILILIGFIGLGGFVCYRRWIKKQIKITTCPRYYDASRQRAYGIVAYDAGTYGPGLEYEKLRGSNGTCYWAQRTESREPGTIRRIPSPQISICSPFCSTNRHGTARVDHNYVHHMSIPSTSYRLTDSVAPINSAYHLVTFAPTLDTMEGSVTGKPTTCMQDISCIHGLDTGALSLDGHQRTVLTVTPDRHITGGAPSMSTTSPIPMGNDTFLMSTYHRTNSFRNEVGSDAEPQGEIIQQQQTKV</sequence>
<feature type="transmembrane region" description="Helical" evidence="2">
    <location>
        <begin position="183"/>
        <end position="209"/>
    </location>
</feature>
<keyword evidence="2" id="KW-0812">Transmembrane</keyword>
<accession>A0A068WDR7</accession>
<evidence type="ECO:0000256" key="1">
    <source>
        <dbReference type="SAM" id="MobiDB-lite"/>
    </source>
</evidence>
<keyword evidence="2" id="KW-0472">Membrane</keyword>
<reference evidence="4" key="2">
    <citation type="submission" date="2014-06" db="EMBL/GenBank/DDBJ databases">
        <authorList>
            <person name="Aslett M."/>
        </authorList>
    </citation>
    <scope>NUCLEOTIDE SEQUENCE</scope>
</reference>
<evidence type="ECO:0000313" key="5">
    <source>
        <dbReference type="Proteomes" id="UP000492820"/>
    </source>
</evidence>
<keyword evidence="3" id="KW-0732">Signal</keyword>
<proteinExistence type="predicted"/>
<reference evidence="4 5" key="1">
    <citation type="journal article" date="2013" name="Nature">
        <title>The genomes of four tapeworm species reveal adaptations to parasitism.</title>
        <authorList>
            <person name="Tsai I.J."/>
            <person name="Zarowiecki M."/>
            <person name="Holroyd N."/>
            <person name="Garciarrubio A."/>
            <person name="Sanchez-Flores A."/>
            <person name="Brooks K.L."/>
            <person name="Tracey A."/>
            <person name="Bobes R.J."/>
            <person name="Fragoso G."/>
            <person name="Sciutto E."/>
            <person name="Aslett M."/>
            <person name="Beasley H."/>
            <person name="Bennett H.M."/>
            <person name="Cai J."/>
            <person name="Camicia F."/>
            <person name="Clark R."/>
            <person name="Cucher M."/>
            <person name="De Silva N."/>
            <person name="Day T.A."/>
            <person name="Deplazes P."/>
            <person name="Estrada K."/>
            <person name="Fernandez C."/>
            <person name="Holland P.W."/>
            <person name="Hou J."/>
            <person name="Hu S."/>
            <person name="Huckvale T."/>
            <person name="Hung S.S."/>
            <person name="Kamenetzky L."/>
            <person name="Keane J.A."/>
            <person name="Kiss F."/>
            <person name="Koziol U."/>
            <person name="Lambert O."/>
            <person name="Liu K."/>
            <person name="Luo X."/>
            <person name="Luo Y."/>
            <person name="Macchiaroli N."/>
            <person name="Nichol S."/>
            <person name="Paps J."/>
            <person name="Parkinson J."/>
            <person name="Pouchkina-Stantcheva N."/>
            <person name="Riddiford N."/>
            <person name="Rosenzvit M."/>
            <person name="Salinas G."/>
            <person name="Wasmuth J.D."/>
            <person name="Zamanian M."/>
            <person name="Zheng Y."/>
            <person name="Cai X."/>
            <person name="Soberon X."/>
            <person name="Olson P.D."/>
            <person name="Laclette J.P."/>
            <person name="Brehm K."/>
            <person name="Berriman M."/>
            <person name="Garciarrubio A."/>
            <person name="Bobes R.J."/>
            <person name="Fragoso G."/>
            <person name="Sanchez-Flores A."/>
            <person name="Estrada K."/>
            <person name="Cevallos M.A."/>
            <person name="Morett E."/>
            <person name="Gonzalez V."/>
            <person name="Portillo T."/>
            <person name="Ochoa-Leyva A."/>
            <person name="Jose M.V."/>
            <person name="Sciutto E."/>
            <person name="Landa A."/>
            <person name="Jimenez L."/>
            <person name="Valdes V."/>
            <person name="Carrero J.C."/>
            <person name="Larralde C."/>
            <person name="Morales-Montor J."/>
            <person name="Limon-Lason J."/>
            <person name="Soberon X."/>
            <person name="Laclette J.P."/>
        </authorList>
    </citation>
    <scope>NUCLEOTIDE SEQUENCE [LARGE SCALE GENOMIC DNA]</scope>
</reference>
<feature type="chain" id="PRO_5033211156" evidence="3">
    <location>
        <begin position="31"/>
        <end position="436"/>
    </location>
</feature>
<evidence type="ECO:0000313" key="4">
    <source>
        <dbReference type="EMBL" id="CDS16592.1"/>
    </source>
</evidence>